<evidence type="ECO:0000313" key="3">
    <source>
        <dbReference type="EMBL" id="CAI2373722.1"/>
    </source>
</evidence>
<reference evidence="3" key="1">
    <citation type="submission" date="2023-07" db="EMBL/GenBank/DDBJ databases">
        <authorList>
            <consortium name="AG Swart"/>
            <person name="Singh M."/>
            <person name="Singh A."/>
            <person name="Seah K."/>
            <person name="Emmerich C."/>
        </authorList>
    </citation>
    <scope>NUCLEOTIDE SEQUENCE</scope>
    <source>
        <strain evidence="3">DP1</strain>
    </source>
</reference>
<dbReference type="InterPro" id="IPR002225">
    <property type="entry name" value="3Beta_OHSteriod_DH/Estase"/>
</dbReference>
<dbReference type="EMBL" id="CAMPGE010015079">
    <property type="protein sequence ID" value="CAI2373722.1"/>
    <property type="molecule type" value="Genomic_DNA"/>
</dbReference>
<dbReference type="Proteomes" id="UP001295684">
    <property type="component" value="Unassembled WGS sequence"/>
</dbReference>
<comment type="caution">
    <text evidence="3">The sequence shown here is derived from an EMBL/GenBank/DDBJ whole genome shotgun (WGS) entry which is preliminary data.</text>
</comment>
<evidence type="ECO:0000256" key="1">
    <source>
        <dbReference type="ARBA" id="ARBA00023002"/>
    </source>
</evidence>
<dbReference type="PANTHER" id="PTHR10366">
    <property type="entry name" value="NAD DEPENDENT EPIMERASE/DEHYDRATASE"/>
    <property type="match status" value="1"/>
</dbReference>
<keyword evidence="4" id="KW-1185">Reference proteome</keyword>
<name>A0AAD1XJ88_EUPCR</name>
<dbReference type="InterPro" id="IPR050425">
    <property type="entry name" value="NAD(P)_dehydrat-like"/>
</dbReference>
<protein>
    <recommendedName>
        <fullName evidence="2">3-beta hydroxysteroid dehydrogenase/isomerase domain-containing protein</fullName>
    </recommendedName>
</protein>
<gene>
    <name evidence="3" type="ORF">ECRASSUSDP1_LOCUS15068</name>
</gene>
<dbReference type="GO" id="GO:0016616">
    <property type="term" value="F:oxidoreductase activity, acting on the CH-OH group of donors, NAD or NADP as acceptor"/>
    <property type="evidence" value="ECO:0007669"/>
    <property type="project" value="InterPro"/>
</dbReference>
<accession>A0AAD1XJ88</accession>
<dbReference type="GO" id="GO:0006694">
    <property type="term" value="P:steroid biosynthetic process"/>
    <property type="evidence" value="ECO:0007669"/>
    <property type="project" value="InterPro"/>
</dbReference>
<dbReference type="InterPro" id="IPR036291">
    <property type="entry name" value="NAD(P)-bd_dom_sf"/>
</dbReference>
<proteinExistence type="predicted"/>
<sequence length="217" mass="24486">MESSYDKPLVLVTGVSGYVASWCVHTLIKTGKYRVRGTVRDHTNESKMEVLRKGFGDYYDQIEFVSADLQDKTAMKRAIEGVTYVLHVASPFPLSTPKNAEKEVIQPAIEGNEHMLNACVGSDVKKLIITSSALTIQDFWETPDKVSGHKTIVKEQRKMIPYYLSKIRAERYAFEFMENLEPSKKTFEMMTVHPGFITGKTLLPRAEGTSLGFLKVL</sequence>
<evidence type="ECO:0000313" key="4">
    <source>
        <dbReference type="Proteomes" id="UP001295684"/>
    </source>
</evidence>
<evidence type="ECO:0000259" key="2">
    <source>
        <dbReference type="Pfam" id="PF01073"/>
    </source>
</evidence>
<dbReference type="SUPFAM" id="SSF51735">
    <property type="entry name" value="NAD(P)-binding Rossmann-fold domains"/>
    <property type="match status" value="1"/>
</dbReference>
<dbReference type="Gene3D" id="3.40.50.720">
    <property type="entry name" value="NAD(P)-binding Rossmann-like Domain"/>
    <property type="match status" value="1"/>
</dbReference>
<dbReference type="Pfam" id="PF01073">
    <property type="entry name" value="3Beta_HSD"/>
    <property type="match status" value="1"/>
</dbReference>
<organism evidence="3 4">
    <name type="scientific">Euplotes crassus</name>
    <dbReference type="NCBI Taxonomy" id="5936"/>
    <lineage>
        <taxon>Eukaryota</taxon>
        <taxon>Sar</taxon>
        <taxon>Alveolata</taxon>
        <taxon>Ciliophora</taxon>
        <taxon>Intramacronucleata</taxon>
        <taxon>Spirotrichea</taxon>
        <taxon>Hypotrichia</taxon>
        <taxon>Euplotida</taxon>
        <taxon>Euplotidae</taxon>
        <taxon>Moneuplotes</taxon>
    </lineage>
</organism>
<dbReference type="PANTHER" id="PTHR10366:SF564">
    <property type="entry name" value="STEROL-4-ALPHA-CARBOXYLATE 3-DEHYDROGENASE, DECARBOXYLATING"/>
    <property type="match status" value="1"/>
</dbReference>
<keyword evidence="1" id="KW-0560">Oxidoreductase</keyword>
<feature type="domain" description="3-beta hydroxysteroid dehydrogenase/isomerase" evidence="2">
    <location>
        <begin position="11"/>
        <end position="174"/>
    </location>
</feature>
<dbReference type="AlphaFoldDB" id="A0AAD1XJ88"/>